<sequence length="231" mass="25030">MSVDFLGGQGDVSFDTTSTLHPELEYYLRIESPGSGVRGSLSMTWPRVPPHFACDLDDELLVHSHGIAWSNAITDSDANLELSVGNEKLSWSDTVYHDRVWATAYISPENQQSFYWGRGRLGDRCNVIWSSVREQDGKMTNSGSVAADGEIHSAGCECEAVQVKAWAEEGKQSPSPPMPKTPVPVRIAITADLGEENGELCLPLGSSLSIDGGGETLEEHAGWEIAQLPQA</sequence>
<feature type="domain" description="AsqO/PenF-like C-terminal" evidence="1">
    <location>
        <begin position="110"/>
        <end position="197"/>
    </location>
</feature>
<name>A0A139HE89_9PEZI</name>
<proteinExistence type="predicted"/>
<dbReference type="OrthoDB" id="5344254at2759"/>
<dbReference type="STRING" id="321146.A0A139HE89"/>
<dbReference type="Pfam" id="PF25581">
    <property type="entry name" value="AsqO_C"/>
    <property type="match status" value="1"/>
</dbReference>
<protein>
    <recommendedName>
        <fullName evidence="1">AsqO/PenF-like C-terminal domain-containing protein</fullName>
    </recommendedName>
</protein>
<dbReference type="Proteomes" id="UP000070133">
    <property type="component" value="Unassembled WGS sequence"/>
</dbReference>
<gene>
    <name evidence="2" type="ORF">AC578_8276</name>
</gene>
<evidence type="ECO:0000313" key="3">
    <source>
        <dbReference type="Proteomes" id="UP000070133"/>
    </source>
</evidence>
<dbReference type="InterPro" id="IPR057722">
    <property type="entry name" value="AsqO/PenF-like_C"/>
</dbReference>
<dbReference type="EMBL" id="LFZN01000068">
    <property type="protein sequence ID" value="KXT00722.1"/>
    <property type="molecule type" value="Genomic_DNA"/>
</dbReference>
<dbReference type="SUPFAM" id="SSF159245">
    <property type="entry name" value="AttH-like"/>
    <property type="match status" value="1"/>
</dbReference>
<accession>A0A139HE89</accession>
<dbReference type="AlphaFoldDB" id="A0A139HE89"/>
<evidence type="ECO:0000313" key="2">
    <source>
        <dbReference type="EMBL" id="KXT00722.1"/>
    </source>
</evidence>
<keyword evidence="3" id="KW-1185">Reference proteome</keyword>
<reference evidence="2 3" key="1">
    <citation type="submission" date="2015-07" db="EMBL/GenBank/DDBJ databases">
        <title>Comparative genomics of the Sigatoka disease complex on banana suggests a link between parallel evolutionary changes in Pseudocercospora fijiensis and Pseudocercospora eumusae and increased virulence on the banana host.</title>
        <authorList>
            <person name="Chang T.-C."/>
            <person name="Salvucci A."/>
            <person name="Crous P.W."/>
            <person name="Stergiopoulos I."/>
        </authorList>
    </citation>
    <scope>NUCLEOTIDE SEQUENCE [LARGE SCALE GENOMIC DNA]</scope>
    <source>
        <strain evidence="2 3">CBS 114824</strain>
    </source>
</reference>
<comment type="caution">
    <text evidence="2">The sequence shown here is derived from an EMBL/GenBank/DDBJ whole genome shotgun (WGS) entry which is preliminary data.</text>
</comment>
<evidence type="ECO:0000259" key="1">
    <source>
        <dbReference type="Pfam" id="PF25581"/>
    </source>
</evidence>
<organism evidence="2 3">
    <name type="scientific">Pseudocercospora eumusae</name>
    <dbReference type="NCBI Taxonomy" id="321146"/>
    <lineage>
        <taxon>Eukaryota</taxon>
        <taxon>Fungi</taxon>
        <taxon>Dikarya</taxon>
        <taxon>Ascomycota</taxon>
        <taxon>Pezizomycotina</taxon>
        <taxon>Dothideomycetes</taxon>
        <taxon>Dothideomycetidae</taxon>
        <taxon>Mycosphaerellales</taxon>
        <taxon>Mycosphaerellaceae</taxon>
        <taxon>Pseudocercospora</taxon>
    </lineage>
</organism>